<dbReference type="NCBIfam" id="TIGR02937">
    <property type="entry name" value="sigma70-ECF"/>
    <property type="match status" value="1"/>
</dbReference>
<organism evidence="8 9">
    <name type="scientific">Sphaerobacter thermophilus (strain ATCC 49802 / DSM 20745 / KCCM 41009 / NCIMB 13125 / S 6022)</name>
    <dbReference type="NCBI Taxonomy" id="479434"/>
    <lineage>
        <taxon>Bacteria</taxon>
        <taxon>Pseudomonadati</taxon>
        <taxon>Thermomicrobiota</taxon>
        <taxon>Thermomicrobia</taxon>
        <taxon>Sphaerobacterales</taxon>
        <taxon>Sphaerobacterineae</taxon>
        <taxon>Sphaerobacteraceae</taxon>
        <taxon>Sphaerobacter</taxon>
    </lineage>
</organism>
<reference evidence="9" key="1">
    <citation type="submission" date="2009-11" db="EMBL/GenBank/DDBJ databases">
        <title>The complete chromosome 1 of Sphaerobacter thermophilus DSM 20745.</title>
        <authorList>
            <person name="Lucas S."/>
            <person name="Copeland A."/>
            <person name="Lapidus A."/>
            <person name="Glavina del Rio T."/>
            <person name="Dalin E."/>
            <person name="Tice H."/>
            <person name="Bruce D."/>
            <person name="Goodwin L."/>
            <person name="Pitluck S."/>
            <person name="Kyrpides N."/>
            <person name="Mavromatis K."/>
            <person name="Ivanova N."/>
            <person name="Mikhailova N."/>
            <person name="LaButti K.M."/>
            <person name="Clum A."/>
            <person name="Sun H.I."/>
            <person name="Brettin T."/>
            <person name="Detter J.C."/>
            <person name="Han C."/>
            <person name="Larimer F."/>
            <person name="Land M."/>
            <person name="Hauser L."/>
            <person name="Markowitz V."/>
            <person name="Cheng J.F."/>
            <person name="Hugenholtz P."/>
            <person name="Woyke T."/>
            <person name="Wu D."/>
            <person name="Steenblock K."/>
            <person name="Schneider S."/>
            <person name="Pukall R."/>
            <person name="Goeker M."/>
            <person name="Klenk H.P."/>
            <person name="Eisen J.A."/>
        </authorList>
    </citation>
    <scope>NUCLEOTIDE SEQUENCE [LARGE SCALE GENOMIC DNA]</scope>
    <source>
        <strain evidence="9">ATCC 49802 / DSM 20745 / S 6022</strain>
    </source>
</reference>
<dbReference type="InterPro" id="IPR039425">
    <property type="entry name" value="RNA_pol_sigma-70-like"/>
</dbReference>
<dbReference type="InterPro" id="IPR013249">
    <property type="entry name" value="RNA_pol_sigma70_r4_t2"/>
</dbReference>
<evidence type="ECO:0000256" key="5">
    <source>
        <dbReference type="SAM" id="MobiDB-lite"/>
    </source>
</evidence>
<dbReference type="InParanoid" id="D1C5W0"/>
<dbReference type="Proteomes" id="UP000002027">
    <property type="component" value="Chromosome 1"/>
</dbReference>
<dbReference type="Pfam" id="PF08281">
    <property type="entry name" value="Sigma70_r4_2"/>
    <property type="match status" value="1"/>
</dbReference>
<feature type="compositionally biased region" description="Pro residues" evidence="5">
    <location>
        <begin position="200"/>
        <end position="209"/>
    </location>
</feature>
<reference evidence="8 9" key="2">
    <citation type="journal article" date="2010" name="Stand. Genomic Sci.">
        <title>Complete genome sequence of Desulfohalobium retbaense type strain (HR(100)).</title>
        <authorList>
            <person name="Spring S."/>
            <person name="Nolan M."/>
            <person name="Lapidus A."/>
            <person name="Glavina Del Rio T."/>
            <person name="Copeland A."/>
            <person name="Tice H."/>
            <person name="Cheng J.F."/>
            <person name="Lucas S."/>
            <person name="Land M."/>
            <person name="Chen F."/>
            <person name="Bruce D."/>
            <person name="Goodwin L."/>
            <person name="Pitluck S."/>
            <person name="Ivanova N."/>
            <person name="Mavromatis K."/>
            <person name="Mikhailova N."/>
            <person name="Pati A."/>
            <person name="Chen A."/>
            <person name="Palaniappan K."/>
            <person name="Hauser L."/>
            <person name="Chang Y.J."/>
            <person name="Jeffries C.D."/>
            <person name="Munk C."/>
            <person name="Kiss H."/>
            <person name="Chain P."/>
            <person name="Han C."/>
            <person name="Brettin T."/>
            <person name="Detter J.C."/>
            <person name="Schuler E."/>
            <person name="Goker M."/>
            <person name="Rohde M."/>
            <person name="Bristow J."/>
            <person name="Eisen J.A."/>
            <person name="Markowitz V."/>
            <person name="Hugenholtz P."/>
            <person name="Kyrpides N.C."/>
            <person name="Klenk H.P."/>
        </authorList>
    </citation>
    <scope>NUCLEOTIDE SEQUENCE [LARGE SCALE GENOMIC DNA]</scope>
    <source>
        <strain evidence="9">ATCC 49802 / DSM 20745 / S 6022</strain>
    </source>
</reference>
<dbReference type="AlphaFoldDB" id="D1C5W0"/>
<feature type="domain" description="RNA polymerase sigma factor 70 region 4 type 2" evidence="7">
    <location>
        <begin position="135"/>
        <end position="186"/>
    </location>
</feature>
<dbReference type="CDD" id="cd06171">
    <property type="entry name" value="Sigma70_r4"/>
    <property type="match status" value="1"/>
</dbReference>
<evidence type="ECO:0000256" key="2">
    <source>
        <dbReference type="ARBA" id="ARBA00023015"/>
    </source>
</evidence>
<evidence type="ECO:0000313" key="9">
    <source>
        <dbReference type="Proteomes" id="UP000002027"/>
    </source>
</evidence>
<dbReference type="GO" id="GO:0003677">
    <property type="term" value="F:DNA binding"/>
    <property type="evidence" value="ECO:0007669"/>
    <property type="project" value="InterPro"/>
</dbReference>
<comment type="similarity">
    <text evidence="1">Belongs to the sigma-70 factor family. ECF subfamily.</text>
</comment>
<dbReference type="SUPFAM" id="SSF88946">
    <property type="entry name" value="Sigma2 domain of RNA polymerase sigma factors"/>
    <property type="match status" value="1"/>
</dbReference>
<dbReference type="RefSeq" id="WP_012872558.1">
    <property type="nucleotide sequence ID" value="NC_013523.1"/>
</dbReference>
<keyword evidence="4" id="KW-0804">Transcription</keyword>
<dbReference type="InterPro" id="IPR014284">
    <property type="entry name" value="RNA_pol_sigma-70_dom"/>
</dbReference>
<name>D1C5W0_SPHTD</name>
<dbReference type="Gene3D" id="1.10.1740.10">
    <property type="match status" value="1"/>
</dbReference>
<keyword evidence="9" id="KW-1185">Reference proteome</keyword>
<dbReference type="STRING" id="479434.Sthe_2084"/>
<dbReference type="PANTHER" id="PTHR43133">
    <property type="entry name" value="RNA POLYMERASE ECF-TYPE SIGMA FACTO"/>
    <property type="match status" value="1"/>
</dbReference>
<dbReference type="Gene3D" id="1.10.10.10">
    <property type="entry name" value="Winged helix-like DNA-binding domain superfamily/Winged helix DNA-binding domain"/>
    <property type="match status" value="1"/>
</dbReference>
<dbReference type="Pfam" id="PF04542">
    <property type="entry name" value="Sigma70_r2"/>
    <property type="match status" value="1"/>
</dbReference>
<dbReference type="EMBL" id="CP001823">
    <property type="protein sequence ID" value="ACZ39512.1"/>
    <property type="molecule type" value="Genomic_DNA"/>
</dbReference>
<dbReference type="SUPFAM" id="SSF88659">
    <property type="entry name" value="Sigma3 and sigma4 domains of RNA polymerase sigma factors"/>
    <property type="match status" value="1"/>
</dbReference>
<feature type="region of interest" description="Disordered" evidence="5">
    <location>
        <begin position="195"/>
        <end position="237"/>
    </location>
</feature>
<dbReference type="InterPro" id="IPR013325">
    <property type="entry name" value="RNA_pol_sigma_r2"/>
</dbReference>
<proteinExistence type="inferred from homology"/>
<dbReference type="InterPro" id="IPR007627">
    <property type="entry name" value="RNA_pol_sigma70_r2"/>
</dbReference>
<keyword evidence="3" id="KW-0731">Sigma factor</keyword>
<dbReference type="GO" id="GO:0016987">
    <property type="term" value="F:sigma factor activity"/>
    <property type="evidence" value="ECO:0007669"/>
    <property type="project" value="UniProtKB-KW"/>
</dbReference>
<evidence type="ECO:0000256" key="1">
    <source>
        <dbReference type="ARBA" id="ARBA00010641"/>
    </source>
</evidence>
<feature type="domain" description="RNA polymerase sigma-70 region 2" evidence="6">
    <location>
        <begin position="31"/>
        <end position="97"/>
    </location>
</feature>
<dbReference type="PANTHER" id="PTHR43133:SF62">
    <property type="entry name" value="RNA POLYMERASE SIGMA FACTOR SIGZ"/>
    <property type="match status" value="1"/>
</dbReference>
<keyword evidence="2" id="KW-0805">Transcription regulation</keyword>
<evidence type="ECO:0000259" key="7">
    <source>
        <dbReference type="Pfam" id="PF08281"/>
    </source>
</evidence>
<dbReference type="eggNOG" id="COG1595">
    <property type="taxonomic scope" value="Bacteria"/>
</dbReference>
<accession>D1C5W0</accession>
<dbReference type="InterPro" id="IPR036388">
    <property type="entry name" value="WH-like_DNA-bd_sf"/>
</dbReference>
<dbReference type="HOGENOM" id="CLU_047691_10_0_0"/>
<evidence type="ECO:0000313" key="8">
    <source>
        <dbReference type="EMBL" id="ACZ39512.1"/>
    </source>
</evidence>
<protein>
    <submittedName>
        <fullName evidence="8">RNA polymerase, sigma-24 subunit, ECF subfamily</fullName>
    </submittedName>
</protein>
<evidence type="ECO:0000259" key="6">
    <source>
        <dbReference type="Pfam" id="PF04542"/>
    </source>
</evidence>
<dbReference type="GO" id="GO:0006352">
    <property type="term" value="P:DNA-templated transcription initiation"/>
    <property type="evidence" value="ECO:0007669"/>
    <property type="project" value="InterPro"/>
</dbReference>
<gene>
    <name evidence="8" type="ordered locus">Sthe_2084</name>
</gene>
<evidence type="ECO:0000256" key="4">
    <source>
        <dbReference type="ARBA" id="ARBA00023163"/>
    </source>
</evidence>
<evidence type="ECO:0000256" key="3">
    <source>
        <dbReference type="ARBA" id="ARBA00023082"/>
    </source>
</evidence>
<sequence length="237" mass="26397">MSDPRHHSIDTSDEALYRRLLAGDVAALEALVPRYHGPLLAFLYRLTGDRQQAEDLVQETFTRIVTYRGEPPTRFRPWAFTVARNIALDHLRTAARRQAIAPRVTPSEDDDPFTTVPDPDPGALDLVLRDDDRRTVAAALQQLPPHQRETVVLRFYHDLSLNEIAEVTGVAVGTVKSRLFHGLRRLKTLLIDEYRAPNGAAPPPSPGTPRPQHRKHAEGGMAHDTAAPVRPGQRSLA</sequence>
<dbReference type="InterPro" id="IPR013324">
    <property type="entry name" value="RNA_pol_sigma_r3/r4-like"/>
</dbReference>
<dbReference type="KEGG" id="sti:Sthe_2084"/>